<gene>
    <name evidence="1" type="ORF">EZS28_052232</name>
</gene>
<protein>
    <submittedName>
        <fullName evidence="1">Uncharacterized protein</fullName>
    </submittedName>
</protein>
<organism evidence="1 2">
    <name type="scientific">Streblomastix strix</name>
    <dbReference type="NCBI Taxonomy" id="222440"/>
    <lineage>
        <taxon>Eukaryota</taxon>
        <taxon>Metamonada</taxon>
        <taxon>Preaxostyla</taxon>
        <taxon>Oxymonadida</taxon>
        <taxon>Streblomastigidae</taxon>
        <taxon>Streblomastix</taxon>
    </lineage>
</organism>
<dbReference type="EMBL" id="SNRW01040363">
    <property type="protein sequence ID" value="KAA6344544.1"/>
    <property type="molecule type" value="Genomic_DNA"/>
</dbReference>
<proteinExistence type="predicted"/>
<reference evidence="1 2" key="1">
    <citation type="submission" date="2019-03" db="EMBL/GenBank/DDBJ databases">
        <title>Single cell metagenomics reveals metabolic interactions within the superorganism composed of flagellate Streblomastix strix and complex community of Bacteroidetes bacteria on its surface.</title>
        <authorList>
            <person name="Treitli S.C."/>
            <person name="Kolisko M."/>
            <person name="Husnik F."/>
            <person name="Keeling P."/>
            <person name="Hampl V."/>
        </authorList>
    </citation>
    <scope>NUCLEOTIDE SEQUENCE [LARGE SCALE GENOMIC DNA]</scope>
    <source>
        <strain evidence="1">ST1C</strain>
    </source>
</reference>
<accession>A0A5J4SEH0</accession>
<evidence type="ECO:0000313" key="1">
    <source>
        <dbReference type="EMBL" id="KAA6344544.1"/>
    </source>
</evidence>
<sequence length="176" mass="19623">LDKPVIQEVILLPKFTSKQLEGQMVVTSKPRVTVTNVLPIKVIRLVTAQFIDVSRLTVSSTMVLLTEPTHRSMAIDSVKAHTRSRFLIQGNLYGRTQFISMALAFGGAVYFCSLHAHAWINQLDTTITSQYIRINNSANRADQYGRKLGITHTGDGHGPIYDRKKFTNATSSDQDC</sequence>
<comment type="caution">
    <text evidence="1">The sequence shown here is derived from an EMBL/GenBank/DDBJ whole genome shotgun (WGS) entry which is preliminary data.</text>
</comment>
<dbReference type="AlphaFoldDB" id="A0A5J4SEH0"/>
<dbReference type="Proteomes" id="UP000324800">
    <property type="component" value="Unassembled WGS sequence"/>
</dbReference>
<evidence type="ECO:0000313" key="2">
    <source>
        <dbReference type="Proteomes" id="UP000324800"/>
    </source>
</evidence>
<feature type="non-terminal residue" evidence="1">
    <location>
        <position position="1"/>
    </location>
</feature>
<name>A0A5J4SEH0_9EUKA</name>